<sequence length="319" mass="32703">MDAITTAEAENPYATFPSVPRTASINGFADRIYDQLPECAKACMFESTGSTPCPYWDTGCLCVMPQFGGAIGQCVADNCQGEAIGSVEYLATSICSSAGVWDPYWFIPDSVAQALAAAAAVVVEAETTPTSTAEEEGVAATTNAQEGSSVDAGVGQPTETSAPEEETQGGEEGEGEGEGEGEVEGESESESESEEEAGEEQVGEEEGGEKGGEEGSEEGSEEDSEEEVGAKEEETDGAKESATAKEEGKTTNAPTEEEDEQGTESEKTSEEKYSTSIDAGDNSIDADAEAASIEAQLENGAVAQGVAMGGIIAALAALI</sequence>
<dbReference type="AlphaFoldDB" id="A0A8X7NIM7"/>
<dbReference type="InterPro" id="IPR008427">
    <property type="entry name" value="Extracellular_membr_CFEM_dom"/>
</dbReference>
<dbReference type="Pfam" id="PF05730">
    <property type="entry name" value="CFEM"/>
    <property type="match status" value="1"/>
</dbReference>
<keyword evidence="5" id="KW-0349">Heme</keyword>
<keyword evidence="4 5" id="KW-1015">Disulfide bond</keyword>
<feature type="domain" description="CFEM" evidence="7">
    <location>
        <begin position="11"/>
        <end position="122"/>
    </location>
</feature>
<keyword evidence="5" id="KW-0479">Metal-binding</keyword>
<feature type="compositionally biased region" description="Basic and acidic residues" evidence="6">
    <location>
        <begin position="228"/>
        <end position="249"/>
    </location>
</feature>
<feature type="compositionally biased region" description="Basic and acidic residues" evidence="6">
    <location>
        <begin position="264"/>
        <end position="273"/>
    </location>
</feature>
<feature type="disulfide bond" evidence="5">
    <location>
        <begin position="53"/>
        <end position="60"/>
    </location>
</feature>
<evidence type="ECO:0000256" key="4">
    <source>
        <dbReference type="ARBA" id="ARBA00023157"/>
    </source>
</evidence>
<feature type="region of interest" description="Disordered" evidence="6">
    <location>
        <begin position="127"/>
        <end position="287"/>
    </location>
</feature>
<feature type="compositionally biased region" description="Acidic residues" evidence="6">
    <location>
        <begin position="162"/>
        <end position="207"/>
    </location>
</feature>
<protein>
    <submittedName>
        <fullName evidence="8">Repressed by TUP1 protein 5</fullName>
    </submittedName>
</protein>
<evidence type="ECO:0000313" key="8">
    <source>
        <dbReference type="EMBL" id="KAF6047187.1"/>
    </source>
</evidence>
<comment type="caution">
    <text evidence="8">The sequence shown here is derived from an EMBL/GenBank/DDBJ whole genome shotgun (WGS) entry which is preliminary data.</text>
</comment>
<reference evidence="8" key="1">
    <citation type="submission" date="2020-03" db="EMBL/GenBank/DDBJ databases">
        <title>FDA dAtabase for Regulatory Grade micrObial Sequences (FDA-ARGOS): Supporting development and validation of Infectious Disease Dx tests.</title>
        <authorList>
            <person name="Campos J."/>
            <person name="Goldberg B."/>
            <person name="Tallon L."/>
            <person name="Sadzewicz L."/>
            <person name="Vavikolanu K."/>
            <person name="Mehta A."/>
            <person name="Aluvathingal J."/>
            <person name="Nadendla S."/>
            <person name="Nandy P."/>
            <person name="Geyer C."/>
            <person name="Yan Y."/>
            <person name="Sichtig H."/>
        </authorList>
    </citation>
    <scope>NUCLEOTIDE SEQUENCE [LARGE SCALE GENOMIC DNA]</scope>
    <source>
        <strain evidence="8">FDAARGOS_652</strain>
    </source>
</reference>
<evidence type="ECO:0000256" key="1">
    <source>
        <dbReference type="ARBA" id="ARBA00004613"/>
    </source>
</evidence>
<evidence type="ECO:0000259" key="7">
    <source>
        <dbReference type="PROSITE" id="PS52012"/>
    </source>
</evidence>
<feature type="compositionally biased region" description="Acidic residues" evidence="6">
    <location>
        <begin position="214"/>
        <end position="227"/>
    </location>
</feature>
<evidence type="ECO:0000313" key="9">
    <source>
        <dbReference type="Proteomes" id="UP000590412"/>
    </source>
</evidence>
<dbReference type="EMBL" id="JABWAB010000007">
    <property type="protein sequence ID" value="KAF6047187.1"/>
    <property type="molecule type" value="Genomic_DNA"/>
</dbReference>
<dbReference type="GO" id="GO:0046872">
    <property type="term" value="F:metal ion binding"/>
    <property type="evidence" value="ECO:0007669"/>
    <property type="project" value="UniProtKB-UniRule"/>
</dbReference>
<evidence type="ECO:0000256" key="2">
    <source>
        <dbReference type="ARBA" id="ARBA00022525"/>
    </source>
</evidence>
<dbReference type="SMART" id="SM00747">
    <property type="entry name" value="CFEM"/>
    <property type="match status" value="1"/>
</dbReference>
<dbReference type="OrthoDB" id="2496787at2759"/>
<evidence type="ECO:0000256" key="3">
    <source>
        <dbReference type="ARBA" id="ARBA00022729"/>
    </source>
</evidence>
<feature type="disulfide bond" evidence="5">
    <location>
        <begin position="62"/>
        <end position="95"/>
    </location>
</feature>
<evidence type="ECO:0000256" key="5">
    <source>
        <dbReference type="PROSITE-ProRule" id="PRU01356"/>
    </source>
</evidence>
<organism evidence="8 9">
    <name type="scientific">Candida parapsilosis</name>
    <name type="common">Yeast</name>
    <dbReference type="NCBI Taxonomy" id="5480"/>
    <lineage>
        <taxon>Eukaryota</taxon>
        <taxon>Fungi</taxon>
        <taxon>Dikarya</taxon>
        <taxon>Ascomycota</taxon>
        <taxon>Saccharomycotina</taxon>
        <taxon>Pichiomycetes</taxon>
        <taxon>Debaryomycetaceae</taxon>
        <taxon>Candida/Lodderomyces clade</taxon>
        <taxon>Candida</taxon>
    </lineage>
</organism>
<keyword evidence="3" id="KW-0732">Signal</keyword>
<dbReference type="GO" id="GO:0005576">
    <property type="term" value="C:extracellular region"/>
    <property type="evidence" value="ECO:0007669"/>
    <property type="project" value="UniProtKB-SubCell"/>
</dbReference>
<comment type="subcellular location">
    <subcellularLocation>
        <location evidence="1">Secreted</location>
    </subcellularLocation>
</comment>
<feature type="disulfide bond" evidence="5">
    <location>
        <begin position="43"/>
        <end position="74"/>
    </location>
</feature>
<feature type="disulfide bond" evidence="5">
    <location>
        <begin position="39"/>
        <end position="79"/>
    </location>
</feature>
<accession>A0A8X7NIM7</accession>
<feature type="binding site" description="axial binding residue" evidence="5">
    <location>
        <position position="57"/>
    </location>
    <ligand>
        <name>heme</name>
        <dbReference type="ChEBI" id="CHEBI:30413"/>
    </ligand>
    <ligandPart>
        <name>Fe</name>
        <dbReference type="ChEBI" id="CHEBI:18248"/>
    </ligandPart>
</feature>
<name>A0A8X7NIM7_CANPA</name>
<keyword evidence="2" id="KW-0964">Secreted</keyword>
<keyword evidence="5" id="KW-0408">Iron</keyword>
<dbReference type="PROSITE" id="PS52012">
    <property type="entry name" value="CFEM"/>
    <property type="match status" value="1"/>
</dbReference>
<evidence type="ECO:0000256" key="6">
    <source>
        <dbReference type="SAM" id="MobiDB-lite"/>
    </source>
</evidence>
<gene>
    <name evidence="8" type="primary">RBT5</name>
    <name evidence="8" type="ORF">FOB60_004723</name>
</gene>
<dbReference type="Proteomes" id="UP000590412">
    <property type="component" value="Unassembled WGS sequence"/>
</dbReference>
<proteinExistence type="predicted"/>